<dbReference type="InterPro" id="IPR045024">
    <property type="entry name" value="NDH-2"/>
</dbReference>
<dbReference type="AlphaFoldDB" id="A0A540KDY9"/>
<dbReference type="GO" id="GO:0005743">
    <property type="term" value="C:mitochondrial inner membrane"/>
    <property type="evidence" value="ECO:0007669"/>
    <property type="project" value="UniProtKB-SubCell"/>
</dbReference>
<evidence type="ECO:0000256" key="5">
    <source>
        <dbReference type="ARBA" id="ARBA00022792"/>
    </source>
</evidence>
<gene>
    <name evidence="13" type="ORF">C1H46_042026</name>
</gene>
<comment type="caution">
    <text evidence="13">The sequence shown here is derived from an EMBL/GenBank/DDBJ whole genome shotgun (WGS) entry which is preliminary data.</text>
</comment>
<sequence length="121" mass="13472">MTILSFFTRASRAFNGHPSASKLLVLCTIREMERSNIGKQNASRLMQQIKMFPCGLILTKTLVGNKDFSLEYDYLIIALGAQVNTFNTPGVKENSHFLKASPIACAGRTCFCAGRTYSWKL</sequence>
<dbReference type="InterPro" id="IPR023753">
    <property type="entry name" value="FAD/NAD-binding_dom"/>
</dbReference>
<evidence type="ECO:0000313" key="13">
    <source>
        <dbReference type="EMBL" id="TQD72441.1"/>
    </source>
</evidence>
<comment type="subcellular location">
    <subcellularLocation>
        <location evidence="2">Mitochondrion inner membrane</location>
        <topology evidence="2">Peripheral membrane protein</topology>
    </subcellularLocation>
    <subcellularLocation>
        <location evidence="1">Peroxisome</location>
    </subcellularLocation>
</comment>
<dbReference type="Gene3D" id="3.50.50.100">
    <property type="match status" value="1"/>
</dbReference>
<keyword evidence="9" id="KW-0496">Mitochondrion</keyword>
<evidence type="ECO:0000259" key="12">
    <source>
        <dbReference type="Pfam" id="PF07992"/>
    </source>
</evidence>
<dbReference type="Proteomes" id="UP000315295">
    <property type="component" value="Unassembled WGS sequence"/>
</dbReference>
<comment type="catalytic activity">
    <reaction evidence="11">
        <text>a ubiquinone + NADH + H(+) = a ubiquinol + NAD(+)</text>
        <dbReference type="Rhea" id="RHEA:23152"/>
        <dbReference type="Rhea" id="RHEA-COMP:9565"/>
        <dbReference type="Rhea" id="RHEA-COMP:9566"/>
        <dbReference type="ChEBI" id="CHEBI:15378"/>
        <dbReference type="ChEBI" id="CHEBI:16389"/>
        <dbReference type="ChEBI" id="CHEBI:17976"/>
        <dbReference type="ChEBI" id="CHEBI:57540"/>
        <dbReference type="ChEBI" id="CHEBI:57945"/>
    </reaction>
</comment>
<keyword evidence="5" id="KW-0472">Membrane</keyword>
<evidence type="ECO:0000256" key="6">
    <source>
        <dbReference type="ARBA" id="ARBA00022827"/>
    </source>
</evidence>
<dbReference type="STRING" id="106549.A0A540KDY9"/>
<evidence type="ECO:0000256" key="9">
    <source>
        <dbReference type="ARBA" id="ARBA00023128"/>
    </source>
</evidence>
<dbReference type="EMBL" id="VIEB01001407">
    <property type="protein sequence ID" value="TQD72441.1"/>
    <property type="molecule type" value="Genomic_DNA"/>
</dbReference>
<evidence type="ECO:0000256" key="4">
    <source>
        <dbReference type="ARBA" id="ARBA00022630"/>
    </source>
</evidence>
<evidence type="ECO:0000256" key="8">
    <source>
        <dbReference type="ARBA" id="ARBA00023027"/>
    </source>
</evidence>
<dbReference type="Pfam" id="PF07992">
    <property type="entry name" value="Pyr_redox_2"/>
    <property type="match status" value="1"/>
</dbReference>
<evidence type="ECO:0000313" key="14">
    <source>
        <dbReference type="Proteomes" id="UP000315295"/>
    </source>
</evidence>
<keyword evidence="14" id="KW-1185">Reference proteome</keyword>
<organism evidence="13 14">
    <name type="scientific">Malus baccata</name>
    <name type="common">Siberian crab apple</name>
    <name type="synonym">Pyrus baccata</name>
    <dbReference type="NCBI Taxonomy" id="106549"/>
    <lineage>
        <taxon>Eukaryota</taxon>
        <taxon>Viridiplantae</taxon>
        <taxon>Streptophyta</taxon>
        <taxon>Embryophyta</taxon>
        <taxon>Tracheophyta</taxon>
        <taxon>Spermatophyta</taxon>
        <taxon>Magnoliopsida</taxon>
        <taxon>eudicotyledons</taxon>
        <taxon>Gunneridae</taxon>
        <taxon>Pentapetalae</taxon>
        <taxon>rosids</taxon>
        <taxon>fabids</taxon>
        <taxon>Rosales</taxon>
        <taxon>Rosaceae</taxon>
        <taxon>Amygdaloideae</taxon>
        <taxon>Maleae</taxon>
        <taxon>Malus</taxon>
    </lineage>
</organism>
<keyword evidence="8" id="KW-0520">NAD</keyword>
<dbReference type="GO" id="GO:0003954">
    <property type="term" value="F:NADH dehydrogenase activity"/>
    <property type="evidence" value="ECO:0007669"/>
    <property type="project" value="InterPro"/>
</dbReference>
<evidence type="ECO:0000256" key="3">
    <source>
        <dbReference type="ARBA" id="ARBA00005272"/>
    </source>
</evidence>
<proteinExistence type="inferred from homology"/>
<feature type="domain" description="FAD/NAD(P)-binding" evidence="12">
    <location>
        <begin position="45"/>
        <end position="98"/>
    </location>
</feature>
<accession>A0A540KDY9</accession>
<comment type="similarity">
    <text evidence="3">Belongs to the NADH dehydrogenase family.</text>
</comment>
<name>A0A540KDY9_MALBA</name>
<keyword evidence="5" id="KW-0999">Mitochondrion inner membrane</keyword>
<keyword evidence="4" id="KW-0285">Flavoprotein</keyword>
<evidence type="ECO:0000256" key="11">
    <source>
        <dbReference type="ARBA" id="ARBA00049010"/>
    </source>
</evidence>
<evidence type="ECO:0000256" key="10">
    <source>
        <dbReference type="ARBA" id="ARBA00023140"/>
    </source>
</evidence>
<evidence type="ECO:0000256" key="1">
    <source>
        <dbReference type="ARBA" id="ARBA00004275"/>
    </source>
</evidence>
<keyword evidence="10" id="KW-0576">Peroxisome</keyword>
<keyword evidence="7" id="KW-0560">Oxidoreductase</keyword>
<evidence type="ECO:0000256" key="7">
    <source>
        <dbReference type="ARBA" id="ARBA00023002"/>
    </source>
</evidence>
<evidence type="ECO:0000256" key="2">
    <source>
        <dbReference type="ARBA" id="ARBA00004637"/>
    </source>
</evidence>
<keyword evidence="6" id="KW-0274">FAD</keyword>
<reference evidence="13 14" key="1">
    <citation type="journal article" date="2019" name="G3 (Bethesda)">
        <title>Sequencing of a Wild Apple (Malus baccata) Genome Unravels the Differences Between Cultivated and Wild Apple Species Regarding Disease Resistance and Cold Tolerance.</title>
        <authorList>
            <person name="Chen X."/>
        </authorList>
    </citation>
    <scope>NUCLEOTIDE SEQUENCE [LARGE SCALE GENOMIC DNA]</scope>
    <source>
        <strain evidence="14">cv. Shandingzi</strain>
        <tissue evidence="13">Leaves</tissue>
    </source>
</reference>
<protein>
    <recommendedName>
        <fullName evidence="12">FAD/NAD(P)-binding domain-containing protein</fullName>
    </recommendedName>
</protein>
<dbReference type="GO" id="GO:0005777">
    <property type="term" value="C:peroxisome"/>
    <property type="evidence" value="ECO:0007669"/>
    <property type="project" value="UniProtKB-SubCell"/>
</dbReference>
<dbReference type="PANTHER" id="PTHR43706:SF3">
    <property type="entry name" value="EXTERNAL ALTERNATIVE NAD(P)H-UBIQUINONE OXIDOREDUCTASE B1, MITOCHONDRIAL"/>
    <property type="match status" value="1"/>
</dbReference>
<dbReference type="PANTHER" id="PTHR43706">
    <property type="entry name" value="NADH DEHYDROGENASE"/>
    <property type="match status" value="1"/>
</dbReference>